<dbReference type="Proteomes" id="UP000179621">
    <property type="component" value="Unassembled WGS sequence"/>
</dbReference>
<accession>A0ABX3C0F2</accession>
<organism evidence="1 2">
    <name type="scientific">Mycobacteroides saopaulense</name>
    <dbReference type="NCBI Taxonomy" id="1578165"/>
    <lineage>
        <taxon>Bacteria</taxon>
        <taxon>Bacillati</taxon>
        <taxon>Actinomycetota</taxon>
        <taxon>Actinomycetes</taxon>
        <taxon>Mycobacteriales</taxon>
        <taxon>Mycobacteriaceae</taxon>
        <taxon>Mycobacteroides</taxon>
    </lineage>
</organism>
<comment type="caution">
    <text evidence="1">The sequence shown here is derived from an EMBL/GenBank/DDBJ whole genome shotgun (WGS) entry which is preliminary data.</text>
</comment>
<evidence type="ECO:0000313" key="1">
    <source>
        <dbReference type="EMBL" id="OHU09971.1"/>
    </source>
</evidence>
<evidence type="ECO:0000313" key="2">
    <source>
        <dbReference type="Proteomes" id="UP000179621"/>
    </source>
</evidence>
<keyword evidence="2" id="KW-1185">Reference proteome</keyword>
<proteinExistence type="predicted"/>
<evidence type="ECO:0008006" key="3">
    <source>
        <dbReference type="Google" id="ProtNLM"/>
    </source>
</evidence>
<sequence>MADVELVPVIGGVRGGYALRAPELTGDIDLYVLTEKSSYWICERLALKVGSLALEGALGEASNGDEAQAWVEKDWSSHCNYIRWAKYMGSNPPPR</sequence>
<reference evidence="1 2" key="1">
    <citation type="submission" date="2016-10" db="EMBL/GenBank/DDBJ databases">
        <title>Evaluation of Human, Animal and Environmental Mycobacterium chelonae Isolates by Core Genome Phylogenomic Analysis, Targeted Gene Comparison, and Anti-microbial Susceptibility Patterns: A Tale of Mistaken Identities.</title>
        <authorList>
            <person name="Fogelson S.B."/>
            <person name="Camus A.C."/>
            <person name="Lorenz W."/>
            <person name="Vasireddy R."/>
            <person name="Vasireddy S."/>
            <person name="Smith T."/>
            <person name="Brown-Elliott B.A."/>
            <person name="Wallace R.J.Jr."/>
            <person name="Hasan N.A."/>
            <person name="Reischl U."/>
            <person name="Sanchez S."/>
        </authorList>
    </citation>
    <scope>NUCLEOTIDE SEQUENCE [LARGE SCALE GENOMIC DNA]</scope>
    <source>
        <strain evidence="1 2">8528</strain>
    </source>
</reference>
<dbReference type="RefSeq" id="WP_070912356.1">
    <property type="nucleotide sequence ID" value="NZ_MLIC01000005.1"/>
</dbReference>
<gene>
    <name evidence="1" type="ORF">BKG73_12690</name>
</gene>
<dbReference type="EMBL" id="MLIH01000012">
    <property type="protein sequence ID" value="OHU09971.1"/>
    <property type="molecule type" value="Genomic_DNA"/>
</dbReference>
<name>A0ABX3C0F2_9MYCO</name>
<protein>
    <recommendedName>
        <fullName evidence="3">Polymerase nucleotidyl transferase domain-containing protein</fullName>
    </recommendedName>
</protein>